<dbReference type="GO" id="GO:0009360">
    <property type="term" value="C:DNA polymerase III complex"/>
    <property type="evidence" value="ECO:0007669"/>
    <property type="project" value="TreeGrafter"/>
</dbReference>
<keyword evidence="2" id="KW-0808">Transferase</keyword>
<dbReference type="GO" id="GO:0003887">
    <property type="term" value="F:DNA-directed DNA polymerase activity"/>
    <property type="evidence" value="ECO:0007669"/>
    <property type="project" value="UniProtKB-KW"/>
</dbReference>
<evidence type="ECO:0000313" key="9">
    <source>
        <dbReference type="Proteomes" id="UP000643405"/>
    </source>
</evidence>
<dbReference type="Gene3D" id="1.10.8.60">
    <property type="match status" value="1"/>
</dbReference>
<name>A0A8J6U475_9HYPH</name>
<evidence type="ECO:0000256" key="1">
    <source>
        <dbReference type="ARBA" id="ARBA00012417"/>
    </source>
</evidence>
<dbReference type="PANTHER" id="PTHR34388">
    <property type="entry name" value="DNA POLYMERASE III SUBUNIT DELTA"/>
    <property type="match status" value="1"/>
</dbReference>
<evidence type="ECO:0000256" key="7">
    <source>
        <dbReference type="ARBA" id="ARBA00049244"/>
    </source>
</evidence>
<comment type="similarity">
    <text evidence="6">Belongs to the DNA polymerase HolA subunit family.</text>
</comment>
<dbReference type="AlphaFoldDB" id="A0A8J6U475"/>
<dbReference type="SUPFAM" id="SSF48019">
    <property type="entry name" value="post-AAA+ oligomerization domain-like"/>
    <property type="match status" value="1"/>
</dbReference>
<dbReference type="GO" id="GO:0006261">
    <property type="term" value="P:DNA-templated DNA replication"/>
    <property type="evidence" value="ECO:0007669"/>
    <property type="project" value="TreeGrafter"/>
</dbReference>
<keyword evidence="4" id="KW-0235">DNA replication</keyword>
<dbReference type="InterPro" id="IPR027417">
    <property type="entry name" value="P-loop_NTPase"/>
</dbReference>
<keyword evidence="5" id="KW-0239">DNA-directed DNA polymerase</keyword>
<dbReference type="NCBIfam" id="TIGR01128">
    <property type="entry name" value="holA"/>
    <property type="match status" value="1"/>
</dbReference>
<protein>
    <recommendedName>
        <fullName evidence="1">DNA-directed DNA polymerase</fullName>
        <ecNumber evidence="1">2.7.7.7</ecNumber>
    </recommendedName>
</protein>
<dbReference type="Gene3D" id="3.40.50.300">
    <property type="entry name" value="P-loop containing nucleotide triphosphate hydrolases"/>
    <property type="match status" value="1"/>
</dbReference>
<dbReference type="GO" id="GO:0003677">
    <property type="term" value="F:DNA binding"/>
    <property type="evidence" value="ECO:0007669"/>
    <property type="project" value="InterPro"/>
</dbReference>
<evidence type="ECO:0000256" key="3">
    <source>
        <dbReference type="ARBA" id="ARBA00022695"/>
    </source>
</evidence>
<dbReference type="EMBL" id="JACVVX010000001">
    <property type="protein sequence ID" value="MBD0413770.1"/>
    <property type="molecule type" value="Genomic_DNA"/>
</dbReference>
<dbReference type="Proteomes" id="UP000643405">
    <property type="component" value="Unassembled WGS sequence"/>
</dbReference>
<keyword evidence="3" id="KW-0548">Nucleotidyltransferase</keyword>
<proteinExistence type="inferred from homology"/>
<dbReference type="InterPro" id="IPR005790">
    <property type="entry name" value="DNA_polIII_delta"/>
</dbReference>
<evidence type="ECO:0000256" key="5">
    <source>
        <dbReference type="ARBA" id="ARBA00022932"/>
    </source>
</evidence>
<evidence type="ECO:0000256" key="6">
    <source>
        <dbReference type="ARBA" id="ARBA00034754"/>
    </source>
</evidence>
<accession>A0A8J6U475</accession>
<evidence type="ECO:0000256" key="4">
    <source>
        <dbReference type="ARBA" id="ARBA00022705"/>
    </source>
</evidence>
<comment type="catalytic activity">
    <reaction evidence="7">
        <text>DNA(n) + a 2'-deoxyribonucleoside 5'-triphosphate = DNA(n+1) + diphosphate</text>
        <dbReference type="Rhea" id="RHEA:22508"/>
        <dbReference type="Rhea" id="RHEA-COMP:17339"/>
        <dbReference type="Rhea" id="RHEA-COMP:17340"/>
        <dbReference type="ChEBI" id="CHEBI:33019"/>
        <dbReference type="ChEBI" id="CHEBI:61560"/>
        <dbReference type="ChEBI" id="CHEBI:173112"/>
        <dbReference type="EC" id="2.7.7.7"/>
    </reaction>
</comment>
<evidence type="ECO:0000313" key="8">
    <source>
        <dbReference type="EMBL" id="MBD0413770.1"/>
    </source>
</evidence>
<evidence type="ECO:0000256" key="2">
    <source>
        <dbReference type="ARBA" id="ARBA00022679"/>
    </source>
</evidence>
<dbReference type="PANTHER" id="PTHR34388:SF1">
    <property type="entry name" value="DNA POLYMERASE III SUBUNIT DELTA"/>
    <property type="match status" value="1"/>
</dbReference>
<organism evidence="8 9">
    <name type="scientific">Oryzicola mucosus</name>
    <dbReference type="NCBI Taxonomy" id="2767425"/>
    <lineage>
        <taxon>Bacteria</taxon>
        <taxon>Pseudomonadati</taxon>
        <taxon>Pseudomonadota</taxon>
        <taxon>Alphaproteobacteria</taxon>
        <taxon>Hyphomicrobiales</taxon>
        <taxon>Phyllobacteriaceae</taxon>
        <taxon>Oryzicola</taxon>
    </lineage>
</organism>
<dbReference type="RefSeq" id="WP_188163177.1">
    <property type="nucleotide sequence ID" value="NZ_JACVVX010000001.1"/>
</dbReference>
<dbReference type="SUPFAM" id="SSF52540">
    <property type="entry name" value="P-loop containing nucleoside triphosphate hydrolases"/>
    <property type="match status" value="1"/>
</dbReference>
<reference evidence="8" key="1">
    <citation type="submission" date="2020-09" db="EMBL/GenBank/DDBJ databases">
        <title>Genome seq and assembly of Tianweitania sp.</title>
        <authorList>
            <person name="Chhetri G."/>
        </authorList>
    </citation>
    <scope>NUCLEOTIDE SEQUENCE</scope>
    <source>
        <strain evidence="8">Rool2</strain>
    </source>
</reference>
<dbReference type="Gene3D" id="1.20.272.10">
    <property type="match status" value="1"/>
</dbReference>
<sequence>MAQKKAHEVESWLARPSSEVSIVLLYGPDRGLVSERARIFAEKSGLPLDDPFSVIKLDASEIDKDAGRLIDEVRTVPMFATRRLVWLRNAGIQKAISDAVKLLAAEPQPDAIVLIEGGDLKKGVALRTVVEGAFCGMALPCYADETREIETIIDDEMQKAGLSISLDARQALRANLGGDRLASRGEVQKLALYALDKGEVTLDDVKSMTGDVAALSMDEAIDAALDGDIQTFDTAFTRQCQTPSQAGQLLGAAIRYVQSLHAMRGEMEKRLSSASSVVAAQRPPVFYGRKKAVERAITRWNGEGLGRALERLQATTLQSRQRADLAIALTRQALLALAVEGARRAQRSR</sequence>
<gene>
    <name evidence="8" type="ORF">ICI42_03785</name>
</gene>
<dbReference type="InterPro" id="IPR008921">
    <property type="entry name" value="DNA_pol3_clamp-load_cplx_C"/>
</dbReference>
<dbReference type="EC" id="2.7.7.7" evidence="1"/>
<keyword evidence="9" id="KW-1185">Reference proteome</keyword>
<comment type="caution">
    <text evidence="8">The sequence shown here is derived from an EMBL/GenBank/DDBJ whole genome shotgun (WGS) entry which is preliminary data.</text>
</comment>